<evidence type="ECO:0000256" key="1">
    <source>
        <dbReference type="SAM" id="MobiDB-lite"/>
    </source>
</evidence>
<name>A0A1I7SKM3_BURXY</name>
<dbReference type="Proteomes" id="UP000095284">
    <property type="component" value="Unplaced"/>
</dbReference>
<proteinExistence type="predicted"/>
<sequence>AQAPPPPAIPAMNPPFRRWPQLQTPLPSRCLGLGNGRRVSPGDFGVFRGFGDS</sequence>
<dbReference type="AlphaFoldDB" id="A0A1I7SKM3"/>
<evidence type="ECO:0000313" key="2">
    <source>
        <dbReference type="Proteomes" id="UP000095284"/>
    </source>
</evidence>
<reference evidence="3" key="1">
    <citation type="submission" date="2016-11" db="UniProtKB">
        <authorList>
            <consortium name="WormBaseParasite"/>
        </authorList>
    </citation>
    <scope>IDENTIFICATION</scope>
</reference>
<organism evidence="2 3">
    <name type="scientific">Bursaphelenchus xylophilus</name>
    <name type="common">Pinewood nematode worm</name>
    <name type="synonym">Aphelenchoides xylophilus</name>
    <dbReference type="NCBI Taxonomy" id="6326"/>
    <lineage>
        <taxon>Eukaryota</taxon>
        <taxon>Metazoa</taxon>
        <taxon>Ecdysozoa</taxon>
        <taxon>Nematoda</taxon>
        <taxon>Chromadorea</taxon>
        <taxon>Rhabditida</taxon>
        <taxon>Tylenchina</taxon>
        <taxon>Tylenchomorpha</taxon>
        <taxon>Aphelenchoidea</taxon>
        <taxon>Aphelenchoididae</taxon>
        <taxon>Bursaphelenchus</taxon>
    </lineage>
</organism>
<accession>A0A1I7SKM3</accession>
<evidence type="ECO:0000313" key="3">
    <source>
        <dbReference type="WBParaSite" id="BXY_1360300.1"/>
    </source>
</evidence>
<protein>
    <submittedName>
        <fullName evidence="3">Delta antigen</fullName>
    </submittedName>
</protein>
<dbReference type="WBParaSite" id="BXY_1360300.1">
    <property type="protein sequence ID" value="BXY_1360300.1"/>
    <property type="gene ID" value="BXY_1360300"/>
</dbReference>
<feature type="region of interest" description="Disordered" evidence="1">
    <location>
        <begin position="33"/>
        <end position="53"/>
    </location>
</feature>